<dbReference type="Pfam" id="PF01425">
    <property type="entry name" value="Amidase"/>
    <property type="match status" value="1"/>
</dbReference>
<dbReference type="PANTHER" id="PTHR43372:SF1">
    <property type="entry name" value="LD38433P"/>
    <property type="match status" value="1"/>
</dbReference>
<dbReference type="PROSITE" id="PS00571">
    <property type="entry name" value="AMIDASES"/>
    <property type="match status" value="1"/>
</dbReference>
<dbReference type="InterPro" id="IPR036928">
    <property type="entry name" value="AS_sf"/>
</dbReference>
<keyword evidence="4" id="KW-0472">Membrane</keyword>
<dbReference type="Gene3D" id="3.90.1300.10">
    <property type="entry name" value="Amidase signature (AS) domain"/>
    <property type="match status" value="1"/>
</dbReference>
<dbReference type="SUPFAM" id="SSF75304">
    <property type="entry name" value="Amidase signature (AS) enzymes"/>
    <property type="match status" value="1"/>
</dbReference>
<accession>A0A1J1HG06</accession>
<dbReference type="EMBL" id="CVRI01000001">
    <property type="protein sequence ID" value="CRK86482.1"/>
    <property type="molecule type" value="Genomic_DNA"/>
</dbReference>
<keyword evidence="4" id="KW-1133">Transmembrane helix</keyword>
<evidence type="ECO:0000259" key="5">
    <source>
        <dbReference type="Pfam" id="PF01425"/>
    </source>
</evidence>
<dbReference type="InterPro" id="IPR020556">
    <property type="entry name" value="Amidase_CS"/>
</dbReference>
<feature type="transmembrane region" description="Helical" evidence="4">
    <location>
        <begin position="38"/>
        <end position="58"/>
    </location>
</feature>
<evidence type="ECO:0000313" key="7">
    <source>
        <dbReference type="Proteomes" id="UP000183832"/>
    </source>
</evidence>
<gene>
    <name evidence="6" type="ORF">CLUMA_CG000150</name>
</gene>
<dbReference type="PANTHER" id="PTHR43372">
    <property type="entry name" value="FATTY-ACID AMIDE HYDROLASE"/>
    <property type="match status" value="1"/>
</dbReference>
<organism evidence="6 7">
    <name type="scientific">Clunio marinus</name>
    <dbReference type="NCBI Taxonomy" id="568069"/>
    <lineage>
        <taxon>Eukaryota</taxon>
        <taxon>Metazoa</taxon>
        <taxon>Ecdysozoa</taxon>
        <taxon>Arthropoda</taxon>
        <taxon>Hexapoda</taxon>
        <taxon>Insecta</taxon>
        <taxon>Pterygota</taxon>
        <taxon>Neoptera</taxon>
        <taxon>Endopterygota</taxon>
        <taxon>Diptera</taxon>
        <taxon>Nematocera</taxon>
        <taxon>Chironomoidea</taxon>
        <taxon>Chironomidae</taxon>
        <taxon>Clunio</taxon>
    </lineage>
</organism>
<sequence length="561" mass="63115">MSRSGKRESRESDTEKKERKRHRHHRSRSSKSNKTNSIVKNMFWGLLMNFFYIIRLLIDKLVDTVLEWYLGNKKVCPALQKDFFITKSAVEIAEMIRTQELKSYQVVNAYINRIIETNPVINAIIDGPFMDALDEATKVDERIGKGLISEEEFSEKPFLGVPFTTKDSTAVEGKLFTWGIIARKNLKAKEDAECVRLMKEAGAIIIATTSIPEINRWQETRNNLIGQTNNPYDSRRTVGGSSGGEGAVISSCGTAFGLGTDIGGSIRMPAYYCGIFGHKPTTGLVNTRGCTGRTGLEKDTMVVAGPMTRYAVDLKPIFEVLIGPKNSNILKLNVKVDVKKLRYFYCMDNGDMKCSQICSEVKQSMDKVVQHFYSITGEVVNFVKLKGAEASSKLWRYWMTQEPGNFNQMLGNSKEVNPIIELIKKLAGQSDYTLAAIYSLIDSILPAEKAEKMRKITKELDEEIQELLGDDGILLYPSSTYVAPFHYAAFIQVYNFHYWSLFNVLHLPATQVPLGLNSRGIPLGIQVVATRNRDRDCLAVAEELEREFGGWVAPFIINNKN</sequence>
<evidence type="ECO:0000256" key="4">
    <source>
        <dbReference type="SAM" id="Phobius"/>
    </source>
</evidence>
<evidence type="ECO:0000256" key="2">
    <source>
        <dbReference type="PIRSR" id="PIRSR001221-1"/>
    </source>
</evidence>
<dbReference type="InterPro" id="IPR023631">
    <property type="entry name" value="Amidase_dom"/>
</dbReference>
<feature type="compositionally biased region" description="Basic and acidic residues" evidence="3">
    <location>
        <begin position="1"/>
        <end position="17"/>
    </location>
</feature>
<protein>
    <submittedName>
        <fullName evidence="6">CLUMA_CG000150, isoform A</fullName>
    </submittedName>
</protein>
<dbReference type="InterPro" id="IPR052739">
    <property type="entry name" value="FAAH2"/>
</dbReference>
<comment type="similarity">
    <text evidence="1">Belongs to the amidase family.</text>
</comment>
<keyword evidence="7" id="KW-1185">Reference proteome</keyword>
<feature type="active site" description="Acyl-ester intermediate" evidence="2">
    <location>
        <position position="241"/>
    </location>
</feature>
<feature type="region of interest" description="Disordered" evidence="3">
    <location>
        <begin position="1"/>
        <end position="33"/>
    </location>
</feature>
<dbReference type="OrthoDB" id="6428749at2759"/>
<dbReference type="STRING" id="568069.A0A1J1HG06"/>
<proteinExistence type="inferred from homology"/>
<evidence type="ECO:0000256" key="3">
    <source>
        <dbReference type="SAM" id="MobiDB-lite"/>
    </source>
</evidence>
<name>A0A1J1HG06_9DIPT</name>
<dbReference type="GO" id="GO:0012505">
    <property type="term" value="C:endomembrane system"/>
    <property type="evidence" value="ECO:0007669"/>
    <property type="project" value="TreeGrafter"/>
</dbReference>
<evidence type="ECO:0000256" key="1">
    <source>
        <dbReference type="ARBA" id="ARBA00009199"/>
    </source>
</evidence>
<dbReference type="PIRSF" id="PIRSF001221">
    <property type="entry name" value="Amidase_fungi"/>
    <property type="match status" value="1"/>
</dbReference>
<dbReference type="Proteomes" id="UP000183832">
    <property type="component" value="Unassembled WGS sequence"/>
</dbReference>
<feature type="domain" description="Amidase" evidence="5">
    <location>
        <begin position="106"/>
        <end position="538"/>
    </location>
</feature>
<reference evidence="6 7" key="1">
    <citation type="submission" date="2015-04" db="EMBL/GenBank/DDBJ databases">
        <authorList>
            <person name="Syromyatnikov M.Y."/>
            <person name="Popov V.N."/>
        </authorList>
    </citation>
    <scope>NUCLEOTIDE SEQUENCE [LARGE SCALE GENOMIC DNA]</scope>
</reference>
<evidence type="ECO:0000313" key="6">
    <source>
        <dbReference type="EMBL" id="CRK86482.1"/>
    </source>
</evidence>
<feature type="active site" description="Acyl-ester intermediate" evidence="2">
    <location>
        <position position="265"/>
    </location>
</feature>
<keyword evidence="4" id="KW-0812">Transmembrane</keyword>
<feature type="active site" description="Charge relay system" evidence="2">
    <location>
        <position position="166"/>
    </location>
</feature>
<dbReference type="AlphaFoldDB" id="A0A1J1HG06"/>
<feature type="compositionally biased region" description="Basic residues" evidence="3">
    <location>
        <begin position="18"/>
        <end position="31"/>
    </location>
</feature>